<dbReference type="Gene3D" id="3.20.20.30">
    <property type="entry name" value="Luciferase-like domain"/>
    <property type="match status" value="1"/>
</dbReference>
<dbReference type="AlphaFoldDB" id="W9AJJ6"/>
<dbReference type="GO" id="GO:0016705">
    <property type="term" value="F:oxidoreductase activity, acting on paired donors, with incorporation or reduction of molecular oxygen"/>
    <property type="evidence" value="ECO:0007669"/>
    <property type="project" value="InterPro"/>
</dbReference>
<evidence type="ECO:0000313" key="4">
    <source>
        <dbReference type="Proteomes" id="UP000028870"/>
    </source>
</evidence>
<dbReference type="eggNOG" id="COG2141">
    <property type="taxonomic scope" value="Bacteria"/>
</dbReference>
<dbReference type="RefSeq" id="WP_206666833.1">
    <property type="nucleotide sequence ID" value="NZ_CCBB010000001.1"/>
</dbReference>
<dbReference type="InterPro" id="IPR050564">
    <property type="entry name" value="F420-G6PD/mer"/>
</dbReference>
<protein>
    <submittedName>
        <fullName evidence="3">Luciferase family protein</fullName>
    </submittedName>
</protein>
<keyword evidence="1" id="KW-0560">Oxidoreductase</keyword>
<dbReference type="PANTHER" id="PTHR43244">
    <property type="match status" value="1"/>
</dbReference>
<dbReference type="EMBL" id="CCBB010000001">
    <property type="protein sequence ID" value="CDO05618.1"/>
    <property type="molecule type" value="Genomic_DNA"/>
</dbReference>
<proteinExistence type="predicted"/>
<comment type="caution">
    <text evidence="3">The sequence shown here is derived from an EMBL/GenBank/DDBJ whole genome shotgun (WGS) entry which is preliminary data.</text>
</comment>
<reference evidence="3" key="1">
    <citation type="submission" date="2014-03" db="EMBL/GenBank/DDBJ databases">
        <title>Draft Genome Sequence of Mycobacterium cosmeticum DSM 44829.</title>
        <authorList>
            <person name="Croce O."/>
            <person name="Robert C."/>
            <person name="Raoult D."/>
            <person name="Drancourt M."/>
        </authorList>
    </citation>
    <scope>NUCLEOTIDE SEQUENCE [LARGE SCALE GENOMIC DNA]</scope>
    <source>
        <strain evidence="3">DSM 44829</strain>
    </source>
</reference>
<feature type="domain" description="Luciferase-like" evidence="2">
    <location>
        <begin position="14"/>
        <end position="284"/>
    </location>
</feature>
<dbReference type="Proteomes" id="UP000028870">
    <property type="component" value="Unassembled WGS sequence"/>
</dbReference>
<dbReference type="InterPro" id="IPR036661">
    <property type="entry name" value="Luciferase-like_sf"/>
</dbReference>
<evidence type="ECO:0000256" key="1">
    <source>
        <dbReference type="ARBA" id="ARBA00023002"/>
    </source>
</evidence>
<evidence type="ECO:0000259" key="2">
    <source>
        <dbReference type="Pfam" id="PF00296"/>
    </source>
</evidence>
<organism evidence="3 4">
    <name type="scientific">Mycolicibacterium cosmeticum</name>
    <dbReference type="NCBI Taxonomy" id="258533"/>
    <lineage>
        <taxon>Bacteria</taxon>
        <taxon>Bacillati</taxon>
        <taxon>Actinomycetota</taxon>
        <taxon>Actinomycetes</taxon>
        <taxon>Mycobacteriales</taxon>
        <taxon>Mycobacteriaceae</taxon>
        <taxon>Mycolicibacterium</taxon>
    </lineage>
</organism>
<accession>W9AJJ6</accession>
<dbReference type="Pfam" id="PF00296">
    <property type="entry name" value="Bac_luciferase"/>
    <property type="match status" value="1"/>
</dbReference>
<evidence type="ECO:0000313" key="3">
    <source>
        <dbReference type="EMBL" id="CDO05618.1"/>
    </source>
</evidence>
<dbReference type="SUPFAM" id="SSF51679">
    <property type="entry name" value="Bacterial luciferase-like"/>
    <property type="match status" value="1"/>
</dbReference>
<dbReference type="CDD" id="cd01097">
    <property type="entry name" value="Tetrahydromethanopterin_reductase"/>
    <property type="match status" value="1"/>
</dbReference>
<name>W9AJJ6_MYCCO</name>
<dbReference type="InterPro" id="IPR019910">
    <property type="entry name" value="Lucif-like_OxRdtase_MSMEG_4879"/>
</dbReference>
<gene>
    <name evidence="3" type="ORF">BN977_00392</name>
</gene>
<reference evidence="3" key="2">
    <citation type="submission" date="2014-03" db="EMBL/GenBank/DDBJ databases">
        <authorList>
            <person name="Urmite Genomes"/>
        </authorList>
    </citation>
    <scope>NUCLEOTIDE SEQUENCE</scope>
    <source>
        <strain evidence="3">DSM 44829</strain>
    </source>
</reference>
<sequence length="312" mass="32353">MQTTVMTVPDPADPAGFDNLLESVDAAARAGFGRFWLPQLPPVPGLAAWDALTALAVAGARTPGIELATGVVVAQTQHPFVLARQALTTAAATGGRLILGIGVSHRWVISDIFGYDFSAPAAYLREYLQVLIPALAGEAVDHHGTRITAVGQLTPVKTGAPPIIAAALGPRMLRLAGELTDGTVTTWTGPKGLAEHIIPTITQAARAAGRPAPQVIAGLPVSVTSDVDGTREQLAQTFAMAGEAPAYRAVLDLDGAQSAADISIVGTEEQVLAHLRRFADIGVTEFTAFPFGDAATQARTTELLAANRDAFA</sequence>
<dbReference type="InterPro" id="IPR011251">
    <property type="entry name" value="Luciferase-like_dom"/>
</dbReference>
<dbReference type="STRING" id="258533.BN977_00392"/>
<dbReference type="NCBIfam" id="TIGR03564">
    <property type="entry name" value="F420_MSMEG_4879"/>
    <property type="match status" value="1"/>
</dbReference>
<keyword evidence="4" id="KW-1185">Reference proteome</keyword>
<dbReference type="PANTHER" id="PTHR43244:SF1">
    <property type="entry name" value="5,10-METHYLENETETRAHYDROMETHANOPTERIN REDUCTASE"/>
    <property type="match status" value="1"/>
</dbReference>